<evidence type="ECO:0000256" key="1">
    <source>
        <dbReference type="SAM" id="Phobius"/>
    </source>
</evidence>
<feature type="transmembrane region" description="Helical" evidence="1">
    <location>
        <begin position="63"/>
        <end position="80"/>
    </location>
</feature>
<comment type="caution">
    <text evidence="2">The sequence shown here is derived from an EMBL/GenBank/DDBJ whole genome shotgun (WGS) entry which is preliminary data.</text>
</comment>
<evidence type="ECO:0000313" key="2">
    <source>
        <dbReference type="EMBL" id="KAG6426387.1"/>
    </source>
</evidence>
<keyword evidence="1" id="KW-0812">Transmembrane</keyword>
<keyword evidence="1" id="KW-1133">Transmembrane helix</keyword>
<protein>
    <submittedName>
        <fullName evidence="2">Uncharacterized protein</fullName>
    </submittedName>
</protein>
<sequence>MSRHLPYMSTNEVPTITLHSTPNFKISECTTFPKLSRESEAQAFRTNGTAGITMHPQQQRLRMYVKIAALGFLLVMQFLMESNQLEFWLIESSVGFGSFCE</sequence>
<keyword evidence="3" id="KW-1185">Reference proteome</keyword>
<dbReference type="EMBL" id="PNBA02000004">
    <property type="protein sequence ID" value="KAG6426387.1"/>
    <property type="molecule type" value="Genomic_DNA"/>
</dbReference>
<name>A0A8X9A2J9_SALSN</name>
<keyword evidence="1" id="KW-0472">Membrane</keyword>
<proteinExistence type="predicted"/>
<dbReference type="Proteomes" id="UP000298416">
    <property type="component" value="Unassembled WGS sequence"/>
</dbReference>
<accession>A0A8X9A2J9</accession>
<organism evidence="2">
    <name type="scientific">Salvia splendens</name>
    <name type="common">Scarlet sage</name>
    <dbReference type="NCBI Taxonomy" id="180675"/>
    <lineage>
        <taxon>Eukaryota</taxon>
        <taxon>Viridiplantae</taxon>
        <taxon>Streptophyta</taxon>
        <taxon>Embryophyta</taxon>
        <taxon>Tracheophyta</taxon>
        <taxon>Spermatophyta</taxon>
        <taxon>Magnoliopsida</taxon>
        <taxon>eudicotyledons</taxon>
        <taxon>Gunneridae</taxon>
        <taxon>Pentapetalae</taxon>
        <taxon>asterids</taxon>
        <taxon>lamiids</taxon>
        <taxon>Lamiales</taxon>
        <taxon>Lamiaceae</taxon>
        <taxon>Nepetoideae</taxon>
        <taxon>Mentheae</taxon>
        <taxon>Salviinae</taxon>
        <taxon>Salvia</taxon>
        <taxon>Salvia subgen. Calosphace</taxon>
        <taxon>core Calosphace</taxon>
    </lineage>
</organism>
<dbReference type="AlphaFoldDB" id="A0A8X9A2J9"/>
<gene>
    <name evidence="2" type="ORF">SASPL_110610</name>
</gene>
<reference evidence="2" key="2">
    <citation type="submission" date="2020-08" db="EMBL/GenBank/DDBJ databases">
        <title>Plant Genome Project.</title>
        <authorList>
            <person name="Zhang R.-G."/>
        </authorList>
    </citation>
    <scope>NUCLEOTIDE SEQUENCE</scope>
    <source>
        <strain evidence="2">Huo1</strain>
        <tissue evidence="2">Leaf</tissue>
    </source>
</reference>
<reference evidence="2" key="1">
    <citation type="submission" date="2018-01" db="EMBL/GenBank/DDBJ databases">
        <authorList>
            <person name="Mao J.F."/>
        </authorList>
    </citation>
    <scope>NUCLEOTIDE SEQUENCE</scope>
    <source>
        <strain evidence="2">Huo1</strain>
        <tissue evidence="2">Leaf</tissue>
    </source>
</reference>
<evidence type="ECO:0000313" key="3">
    <source>
        <dbReference type="Proteomes" id="UP000298416"/>
    </source>
</evidence>